<dbReference type="Proteomes" id="UP000758155">
    <property type="component" value="Unassembled WGS sequence"/>
</dbReference>
<keyword evidence="3" id="KW-1185">Reference proteome</keyword>
<proteinExistence type="predicted"/>
<evidence type="ECO:0000313" key="3">
    <source>
        <dbReference type="Proteomes" id="UP000758155"/>
    </source>
</evidence>
<comment type="caution">
    <text evidence="2">The sequence shown here is derived from an EMBL/GenBank/DDBJ whole genome shotgun (WGS) entry which is preliminary data.</text>
</comment>
<dbReference type="OrthoDB" id="16547at2759"/>
<protein>
    <submittedName>
        <fullName evidence="2">Uncharacterized protein</fullName>
    </submittedName>
</protein>
<sequence length="278" mass="31374">MPGLDSMRRRLSSIAKPHSEPTNPPSHTQSDKRLLDPDFFNIDAEDLTWFHKVNLAVRRDMSKLSIANDYMHIQRITVVAYQLYCTDASQLWAQGLDHRTVVVAAMISSLGAVLYVKDHAENLKDFGSRTPDSPDVVQAIQHDLLFEYLRHLDCPPDVAGPAALIASLISFELESKDREKVKDNCEAYPALRFVQDAVRLDELGCVGIARMGAMSETTILEAVNRMDTRLRHYVGLMKTKMGKKEAERRWAQMLEFREGLLLQSDCSVGLEAGRRKSS</sequence>
<feature type="region of interest" description="Disordered" evidence="1">
    <location>
        <begin position="1"/>
        <end position="32"/>
    </location>
</feature>
<name>A0A9P4WMN3_9PLEO</name>
<reference evidence="2" key="1">
    <citation type="submission" date="2019-04" db="EMBL/GenBank/DDBJ databases">
        <title>Sequencing of skin fungus with MAO and IRED activity.</title>
        <authorList>
            <person name="Marsaioli A.J."/>
            <person name="Bonatto J.M.C."/>
            <person name="Reis Junior O."/>
        </authorList>
    </citation>
    <scope>NUCLEOTIDE SEQUENCE</scope>
    <source>
        <strain evidence="2">28M1</strain>
    </source>
</reference>
<dbReference type="Gene3D" id="1.10.3210.50">
    <property type="match status" value="1"/>
</dbReference>
<dbReference type="SUPFAM" id="SSF109604">
    <property type="entry name" value="HD-domain/PDEase-like"/>
    <property type="match status" value="1"/>
</dbReference>
<organism evidence="2 3">
    <name type="scientific">Didymella heteroderae</name>
    <dbReference type="NCBI Taxonomy" id="1769908"/>
    <lineage>
        <taxon>Eukaryota</taxon>
        <taxon>Fungi</taxon>
        <taxon>Dikarya</taxon>
        <taxon>Ascomycota</taxon>
        <taxon>Pezizomycotina</taxon>
        <taxon>Dothideomycetes</taxon>
        <taxon>Pleosporomycetidae</taxon>
        <taxon>Pleosporales</taxon>
        <taxon>Pleosporineae</taxon>
        <taxon>Didymellaceae</taxon>
        <taxon>Didymella</taxon>
    </lineage>
</organism>
<dbReference type="EMBL" id="SWKV01000048">
    <property type="protein sequence ID" value="KAF3036680.1"/>
    <property type="molecule type" value="Genomic_DNA"/>
</dbReference>
<dbReference type="PANTHER" id="PTHR33594:SF1">
    <property type="entry name" value="HD_PDEASE DOMAIN-CONTAINING PROTEIN"/>
    <property type="match status" value="1"/>
</dbReference>
<dbReference type="AlphaFoldDB" id="A0A9P4WMN3"/>
<dbReference type="PANTHER" id="PTHR33594">
    <property type="entry name" value="SUPERFAMILY HYDROLASE, PUTATIVE (AFU_ORTHOLOGUE AFUA_1G03035)-RELATED"/>
    <property type="match status" value="1"/>
</dbReference>
<evidence type="ECO:0000256" key="1">
    <source>
        <dbReference type="SAM" id="MobiDB-lite"/>
    </source>
</evidence>
<accession>A0A9P4WMN3</accession>
<evidence type="ECO:0000313" key="2">
    <source>
        <dbReference type="EMBL" id="KAF3036680.1"/>
    </source>
</evidence>
<gene>
    <name evidence="2" type="ORF">E8E12_004390</name>
</gene>